<keyword evidence="8 11" id="KW-1133">Transmembrane helix</keyword>
<evidence type="ECO:0000256" key="10">
    <source>
        <dbReference type="ARBA" id="ARBA00023136"/>
    </source>
</evidence>
<dbReference type="EMBL" id="CP029462">
    <property type="protein sequence ID" value="AXL20175.1"/>
    <property type="molecule type" value="Genomic_DNA"/>
</dbReference>
<name>A0A346AWD2_9FIRM</name>
<dbReference type="RefSeq" id="WP_107195488.1">
    <property type="nucleotide sequence ID" value="NZ_CP029462.1"/>
</dbReference>
<dbReference type="Proteomes" id="UP000254337">
    <property type="component" value="Chromosome"/>
</dbReference>
<dbReference type="InterPro" id="IPR004387">
    <property type="entry name" value="Pept_M50_Zn"/>
</dbReference>
<evidence type="ECO:0000259" key="12">
    <source>
        <dbReference type="PROSITE" id="PS50106"/>
    </source>
</evidence>
<evidence type="ECO:0000256" key="6">
    <source>
        <dbReference type="ARBA" id="ARBA00022801"/>
    </source>
</evidence>
<evidence type="ECO:0000256" key="4">
    <source>
        <dbReference type="ARBA" id="ARBA00022670"/>
    </source>
</evidence>
<keyword evidence="6 11" id="KW-0378">Hydrolase</keyword>
<dbReference type="Pfam" id="PF17820">
    <property type="entry name" value="PDZ_6"/>
    <property type="match status" value="1"/>
</dbReference>
<comment type="cofactor">
    <cofactor evidence="1 11">
        <name>Zn(2+)</name>
        <dbReference type="ChEBI" id="CHEBI:29105"/>
    </cofactor>
</comment>
<dbReference type="InterPro" id="IPR001478">
    <property type="entry name" value="PDZ"/>
</dbReference>
<feature type="domain" description="PDZ" evidence="12">
    <location>
        <begin position="111"/>
        <end position="192"/>
    </location>
</feature>
<accession>A0A346AWD2</accession>
<dbReference type="KEGG" id="meg:DKB62_00540"/>
<dbReference type="InterPro" id="IPR036034">
    <property type="entry name" value="PDZ_sf"/>
</dbReference>
<feature type="transmembrane region" description="Helical" evidence="11">
    <location>
        <begin position="257"/>
        <end position="276"/>
    </location>
</feature>
<evidence type="ECO:0000313" key="13">
    <source>
        <dbReference type="EMBL" id="AXL20175.1"/>
    </source>
</evidence>
<feature type="transmembrane region" description="Helical" evidence="11">
    <location>
        <begin position="91"/>
        <end position="116"/>
    </location>
</feature>
<sequence length="340" mass="36413">MGITIAATVFVFSLIVFVHEFGHFITAKLTGMQVDEFAIGFGPKIYSCTYGSTLYSLRAVPLGGFNRIAGMTEDEPLNERSFLNKPVPSRLLVIAAGGIMNFLLAILILWGVTFAVGTMTVSPQAVVGSVIENSAASQADMQEGDRIVSIGGTAITQWSDISQAVAEHSRSVVTVVVERDGKELSLDMIPQVDSQSQRATLGIMPVITKQSHGFFESAGMAVQRTGQLCQLMLVGIYEMITGETKADLAGPIGVAQLAGQVASVGFVNLLVFTAFLSINLGILNLLPIPLLDGGYIILLILEGISGRRMPKKALQYIQATGMVILGVLFLFAMFQDISRF</sequence>
<keyword evidence="14" id="KW-1185">Reference proteome</keyword>
<dbReference type="PANTHER" id="PTHR42837">
    <property type="entry name" value="REGULATOR OF SIGMA-E PROTEASE RSEP"/>
    <property type="match status" value="1"/>
</dbReference>
<dbReference type="Pfam" id="PF02163">
    <property type="entry name" value="Peptidase_M50"/>
    <property type="match status" value="1"/>
</dbReference>
<keyword evidence="9 11" id="KW-0482">Metalloprotease</keyword>
<evidence type="ECO:0000256" key="7">
    <source>
        <dbReference type="ARBA" id="ARBA00022833"/>
    </source>
</evidence>
<keyword evidence="4 13" id="KW-0645">Protease</keyword>
<dbReference type="SMART" id="SM00228">
    <property type="entry name" value="PDZ"/>
    <property type="match status" value="1"/>
</dbReference>
<keyword evidence="7 11" id="KW-0862">Zinc</keyword>
<keyword evidence="11" id="KW-0479">Metal-binding</keyword>
<dbReference type="SUPFAM" id="SSF50156">
    <property type="entry name" value="PDZ domain-like"/>
    <property type="match status" value="1"/>
</dbReference>
<feature type="transmembrane region" description="Helical" evidence="11">
    <location>
        <begin position="282"/>
        <end position="301"/>
    </location>
</feature>
<evidence type="ECO:0000256" key="3">
    <source>
        <dbReference type="ARBA" id="ARBA00007931"/>
    </source>
</evidence>
<organism evidence="13 14">
    <name type="scientific">Megasphaera stantonii</name>
    <dbReference type="NCBI Taxonomy" id="2144175"/>
    <lineage>
        <taxon>Bacteria</taxon>
        <taxon>Bacillati</taxon>
        <taxon>Bacillota</taxon>
        <taxon>Negativicutes</taxon>
        <taxon>Veillonellales</taxon>
        <taxon>Veillonellaceae</taxon>
        <taxon>Megasphaera</taxon>
    </lineage>
</organism>
<keyword evidence="10 11" id="KW-0472">Membrane</keyword>
<evidence type="ECO:0000256" key="9">
    <source>
        <dbReference type="ARBA" id="ARBA00023049"/>
    </source>
</evidence>
<feature type="transmembrane region" description="Helical" evidence="11">
    <location>
        <begin position="313"/>
        <end position="334"/>
    </location>
</feature>
<dbReference type="GO" id="GO:0006508">
    <property type="term" value="P:proteolysis"/>
    <property type="evidence" value="ECO:0007669"/>
    <property type="project" value="UniProtKB-KW"/>
</dbReference>
<comment type="subcellular location">
    <subcellularLocation>
        <location evidence="2">Membrane</location>
        <topology evidence="2">Multi-pass membrane protein</topology>
    </subcellularLocation>
</comment>
<proteinExistence type="inferred from homology"/>
<evidence type="ECO:0000256" key="8">
    <source>
        <dbReference type="ARBA" id="ARBA00022989"/>
    </source>
</evidence>
<dbReference type="AlphaFoldDB" id="A0A346AWD2"/>
<dbReference type="CDD" id="cd23081">
    <property type="entry name" value="cpPDZ_EcRseP-like"/>
    <property type="match status" value="1"/>
</dbReference>
<dbReference type="InterPro" id="IPR041489">
    <property type="entry name" value="PDZ_6"/>
</dbReference>
<evidence type="ECO:0000313" key="14">
    <source>
        <dbReference type="Proteomes" id="UP000254337"/>
    </source>
</evidence>
<dbReference type="Gene3D" id="2.30.42.10">
    <property type="match status" value="1"/>
</dbReference>
<dbReference type="GO" id="GO:0016020">
    <property type="term" value="C:membrane"/>
    <property type="evidence" value="ECO:0007669"/>
    <property type="project" value="UniProtKB-SubCell"/>
</dbReference>
<evidence type="ECO:0000256" key="2">
    <source>
        <dbReference type="ARBA" id="ARBA00004141"/>
    </source>
</evidence>
<dbReference type="PROSITE" id="PS50106">
    <property type="entry name" value="PDZ"/>
    <property type="match status" value="1"/>
</dbReference>
<dbReference type="InterPro" id="IPR008915">
    <property type="entry name" value="Peptidase_M50"/>
</dbReference>
<dbReference type="GO" id="GO:0004222">
    <property type="term" value="F:metalloendopeptidase activity"/>
    <property type="evidence" value="ECO:0007669"/>
    <property type="project" value="InterPro"/>
</dbReference>
<evidence type="ECO:0000256" key="1">
    <source>
        <dbReference type="ARBA" id="ARBA00001947"/>
    </source>
</evidence>
<dbReference type="PANTHER" id="PTHR42837:SF2">
    <property type="entry name" value="MEMBRANE METALLOPROTEASE ARASP2, CHLOROPLASTIC-RELATED"/>
    <property type="match status" value="1"/>
</dbReference>
<keyword evidence="5 11" id="KW-0812">Transmembrane</keyword>
<reference evidence="13 14" key="1">
    <citation type="submission" date="2018-05" db="EMBL/GenBank/DDBJ databases">
        <title>Complete genome sequence of Megasphaera sp. AJH120T, isolated from the ceca of a chicken.</title>
        <authorList>
            <person name="Maki J."/>
            <person name="Looft T."/>
        </authorList>
    </citation>
    <scope>NUCLEOTIDE SEQUENCE [LARGE SCALE GENOMIC DNA]</scope>
    <source>
        <strain evidence="13 14">AJH120</strain>
    </source>
</reference>
<dbReference type="GO" id="GO:0046872">
    <property type="term" value="F:metal ion binding"/>
    <property type="evidence" value="ECO:0007669"/>
    <property type="project" value="UniProtKB-KW"/>
</dbReference>
<dbReference type="OrthoDB" id="9782003at2"/>
<gene>
    <name evidence="13" type="primary">rseP</name>
    <name evidence="13" type="ORF">DKB62_00540</name>
</gene>
<comment type="similarity">
    <text evidence="3 11">Belongs to the peptidase M50B family.</text>
</comment>
<dbReference type="NCBIfam" id="TIGR00054">
    <property type="entry name" value="RIP metalloprotease RseP"/>
    <property type="match status" value="1"/>
</dbReference>
<dbReference type="CDD" id="cd06163">
    <property type="entry name" value="S2P-M50_PDZ_RseP-like"/>
    <property type="match status" value="1"/>
</dbReference>
<evidence type="ECO:0000256" key="5">
    <source>
        <dbReference type="ARBA" id="ARBA00022692"/>
    </source>
</evidence>
<dbReference type="EC" id="3.4.24.-" evidence="11"/>
<protein>
    <recommendedName>
        <fullName evidence="11">Zinc metalloprotease</fullName>
        <ecNumber evidence="11">3.4.24.-</ecNumber>
    </recommendedName>
</protein>
<evidence type="ECO:0000256" key="11">
    <source>
        <dbReference type="RuleBase" id="RU362031"/>
    </source>
</evidence>